<accession>A0A8H5ZTJ8</accession>
<reference evidence="2 3" key="1">
    <citation type="submission" date="2019-04" db="EMBL/GenBank/DDBJ databases">
        <title>Aspergillus burnettii sp. nov., novel species from soil in southeast Queensland.</title>
        <authorList>
            <person name="Gilchrist C.L.M."/>
            <person name="Pitt J.I."/>
            <person name="Lange L."/>
            <person name="Lacey H.J."/>
            <person name="Vuong D."/>
            <person name="Midgley D.J."/>
            <person name="Greenfield P."/>
            <person name="Bradbury M."/>
            <person name="Lacey E."/>
            <person name="Busk P.K."/>
            <person name="Pilgaard B."/>
            <person name="Chooi Y.H."/>
            <person name="Piggott A.M."/>
        </authorList>
    </citation>
    <scope>NUCLEOTIDE SEQUENCE [LARGE SCALE GENOMIC DNA]</scope>
    <source>
        <strain evidence="2 3">FRR 5400</strain>
    </source>
</reference>
<name>A0A8H5ZTJ8_PETAA</name>
<dbReference type="PANTHER" id="PTHR46082:SF11">
    <property type="entry name" value="AAA+ ATPASE DOMAIN-CONTAINING PROTEIN-RELATED"/>
    <property type="match status" value="1"/>
</dbReference>
<gene>
    <name evidence="2" type="ORF">ETB97_010614</name>
</gene>
<dbReference type="Pfam" id="PF13424">
    <property type="entry name" value="TPR_12"/>
    <property type="match status" value="1"/>
</dbReference>
<dbReference type="Proteomes" id="UP000541154">
    <property type="component" value="Unassembled WGS sequence"/>
</dbReference>
<feature type="non-terminal residue" evidence="2">
    <location>
        <position position="1"/>
    </location>
</feature>
<evidence type="ECO:0008006" key="4">
    <source>
        <dbReference type="Google" id="ProtNLM"/>
    </source>
</evidence>
<organism evidence="2 3">
    <name type="scientific">Petromyces alliaceus</name>
    <name type="common">Aspergillus alliaceus</name>
    <dbReference type="NCBI Taxonomy" id="209559"/>
    <lineage>
        <taxon>Eukaryota</taxon>
        <taxon>Fungi</taxon>
        <taxon>Dikarya</taxon>
        <taxon>Ascomycota</taxon>
        <taxon>Pezizomycotina</taxon>
        <taxon>Eurotiomycetes</taxon>
        <taxon>Eurotiomycetidae</taxon>
        <taxon>Eurotiales</taxon>
        <taxon>Aspergillaceae</taxon>
        <taxon>Aspergillus</taxon>
        <taxon>Aspergillus subgen. Circumdati</taxon>
    </lineage>
</organism>
<dbReference type="PRINTS" id="PR00381">
    <property type="entry name" value="KINESINLIGHT"/>
</dbReference>
<evidence type="ECO:0000313" key="3">
    <source>
        <dbReference type="Proteomes" id="UP000541154"/>
    </source>
</evidence>
<comment type="caution">
    <text evidence="2">The sequence shown here is derived from an EMBL/GenBank/DDBJ whole genome shotgun (WGS) entry which is preliminary data.</text>
</comment>
<dbReference type="SUPFAM" id="SSF48452">
    <property type="entry name" value="TPR-like"/>
    <property type="match status" value="1"/>
</dbReference>
<proteinExistence type="predicted"/>
<protein>
    <recommendedName>
        <fullName evidence="4">Kinesin light chain</fullName>
    </recommendedName>
</protein>
<dbReference type="Gene3D" id="1.25.40.10">
    <property type="entry name" value="Tetratricopeptide repeat domain"/>
    <property type="match status" value="1"/>
</dbReference>
<evidence type="ECO:0000256" key="1">
    <source>
        <dbReference type="SAM" id="MobiDB-lite"/>
    </source>
</evidence>
<sequence length="219" mass="24852">KKVLGPEHPHTLTSMTNLASTYWNQGRWKEAEELQMQAMETRKQVLGPEHPDTLISMANLASTYWDQGRWKEAEELEVQAMETCKQVLGPEHPDILTSMHNLAFTWESLGKLSDALMLMEKCVELHTKLFGPDHPYTLSSSKVLSEWLQAKNSAPAKLPLIASQEKSDQHSSNLLGHHHLTAPFSDRPSVELASESIKSKPDSAKHRKRLLLKRIFRRG</sequence>
<evidence type="ECO:0000313" key="2">
    <source>
        <dbReference type="EMBL" id="KAF5854931.1"/>
    </source>
</evidence>
<dbReference type="Pfam" id="PF13374">
    <property type="entry name" value="TPR_10"/>
    <property type="match status" value="1"/>
</dbReference>
<dbReference type="PANTHER" id="PTHR46082">
    <property type="entry name" value="ATP/GTP-BINDING PROTEIN-RELATED"/>
    <property type="match status" value="1"/>
</dbReference>
<feature type="region of interest" description="Disordered" evidence="1">
    <location>
        <begin position="163"/>
        <end position="182"/>
    </location>
</feature>
<dbReference type="InterPro" id="IPR011990">
    <property type="entry name" value="TPR-like_helical_dom_sf"/>
</dbReference>
<dbReference type="AlphaFoldDB" id="A0A8H5ZTJ8"/>
<dbReference type="InterPro" id="IPR053137">
    <property type="entry name" value="NLR-like"/>
</dbReference>
<dbReference type="EMBL" id="SPNV01000581">
    <property type="protein sequence ID" value="KAF5854931.1"/>
    <property type="molecule type" value="Genomic_DNA"/>
</dbReference>
<keyword evidence="3" id="KW-1185">Reference proteome</keyword>